<dbReference type="PANTHER" id="PTHR42905:SF16">
    <property type="entry name" value="CARBOXYPHOSPHONOENOLPYRUVATE PHOSPHONOMUTASE-LIKE PROTEIN (AFU_ORTHOLOGUE AFUA_5G07230)"/>
    <property type="match status" value="1"/>
</dbReference>
<dbReference type="Proteomes" id="UP000733379">
    <property type="component" value="Unassembled WGS sequence"/>
</dbReference>
<keyword evidence="2" id="KW-1185">Reference proteome</keyword>
<dbReference type="Pfam" id="PF13714">
    <property type="entry name" value="PEP_mutase"/>
    <property type="match status" value="1"/>
</dbReference>
<evidence type="ECO:0000313" key="2">
    <source>
        <dbReference type="Proteomes" id="UP000733379"/>
    </source>
</evidence>
<dbReference type="InterPro" id="IPR040442">
    <property type="entry name" value="Pyrv_kinase-like_dom_sf"/>
</dbReference>
<keyword evidence="1" id="KW-0456">Lyase</keyword>
<dbReference type="PANTHER" id="PTHR42905">
    <property type="entry name" value="PHOSPHOENOLPYRUVATE CARBOXYLASE"/>
    <property type="match status" value="1"/>
</dbReference>
<comment type="caution">
    <text evidence="1">The sequence shown here is derived from an EMBL/GenBank/DDBJ whole genome shotgun (WGS) entry which is preliminary data.</text>
</comment>
<dbReference type="EMBL" id="JAHKNI010000003">
    <property type="protein sequence ID" value="MBU3061944.1"/>
    <property type="molecule type" value="Genomic_DNA"/>
</dbReference>
<dbReference type="RefSeq" id="WP_215916856.1">
    <property type="nucleotide sequence ID" value="NZ_JAHKNI010000003.1"/>
</dbReference>
<protein>
    <submittedName>
        <fullName evidence="1">Isocitrate lyase/phosphoenolpyruvate mutase family protein</fullName>
    </submittedName>
</protein>
<dbReference type="SUPFAM" id="SSF51621">
    <property type="entry name" value="Phosphoenolpyruvate/pyruvate domain"/>
    <property type="match status" value="1"/>
</dbReference>
<accession>A0ABS6AV92</accession>
<proteinExistence type="predicted"/>
<reference evidence="1 2" key="1">
    <citation type="submission" date="2021-06" db="EMBL/GenBank/DDBJ databases">
        <title>Actinomycetes sequencing.</title>
        <authorList>
            <person name="Shan Q."/>
        </authorList>
    </citation>
    <scope>NUCLEOTIDE SEQUENCE [LARGE SCALE GENOMIC DNA]</scope>
    <source>
        <strain evidence="1 2">NEAU-G5</strain>
    </source>
</reference>
<name>A0ABS6AV92_9NOCA</name>
<gene>
    <name evidence="1" type="ORF">KO481_10450</name>
</gene>
<sequence>MANPDMYERFLDLHLREGGFVMPNAWDGLSALLLEAAGFEAIGTSSAALASALGRLDGRHAVSLEEHLEHARLLGRLSALPINGDFEDGYGERPADVAATVKAAIEAGLAGIGIEDTSGNPDSPIREFDDAVARVRAAAEVAKGRIMLTGRTDNFIQGRPDLEDTIRRLTAFAEAGADVLYAPYPPNMDSVVAIVKAVAPKPVNVVVSPADGPVTVAELQRAGVVRISTGAALYTRVMGALQQAATQLAHGDIGAATDGMSFSQAHQLIADAQGDGE</sequence>
<dbReference type="InterPro" id="IPR039556">
    <property type="entry name" value="ICL/PEPM"/>
</dbReference>
<dbReference type="Gene3D" id="3.20.20.60">
    <property type="entry name" value="Phosphoenolpyruvate-binding domains"/>
    <property type="match status" value="1"/>
</dbReference>
<organism evidence="1 2">
    <name type="scientific">Nocardia albiluteola</name>
    <dbReference type="NCBI Taxonomy" id="2842303"/>
    <lineage>
        <taxon>Bacteria</taxon>
        <taxon>Bacillati</taxon>
        <taxon>Actinomycetota</taxon>
        <taxon>Actinomycetes</taxon>
        <taxon>Mycobacteriales</taxon>
        <taxon>Nocardiaceae</taxon>
        <taxon>Nocardia</taxon>
    </lineage>
</organism>
<dbReference type="GO" id="GO:0016829">
    <property type="term" value="F:lyase activity"/>
    <property type="evidence" value="ECO:0007669"/>
    <property type="project" value="UniProtKB-KW"/>
</dbReference>
<dbReference type="InterPro" id="IPR015813">
    <property type="entry name" value="Pyrv/PenolPyrv_kinase-like_dom"/>
</dbReference>
<dbReference type="CDD" id="cd00377">
    <property type="entry name" value="ICL_PEPM"/>
    <property type="match status" value="1"/>
</dbReference>
<evidence type="ECO:0000313" key="1">
    <source>
        <dbReference type="EMBL" id="MBU3061944.1"/>
    </source>
</evidence>